<name>A0A182FZU5_ANOAL</name>
<dbReference type="InterPro" id="IPR036396">
    <property type="entry name" value="Cyt_P450_sf"/>
</dbReference>
<comment type="cofactor">
    <cofactor evidence="1 8">
        <name>heme</name>
        <dbReference type="ChEBI" id="CHEBI:30413"/>
    </cofactor>
</comment>
<keyword evidence="6 8" id="KW-0408">Iron</keyword>
<keyword evidence="4 8" id="KW-0479">Metal-binding</keyword>
<evidence type="ECO:0000313" key="10">
    <source>
        <dbReference type="EnsemblMetazoa" id="AALB015529-PA"/>
    </source>
</evidence>
<dbReference type="InterPro" id="IPR001128">
    <property type="entry name" value="Cyt_P450"/>
</dbReference>
<evidence type="ECO:0000256" key="3">
    <source>
        <dbReference type="ARBA" id="ARBA00022617"/>
    </source>
</evidence>
<feature type="binding site" description="axial binding residue" evidence="8">
    <location>
        <position position="470"/>
    </location>
    <ligand>
        <name>heme</name>
        <dbReference type="ChEBI" id="CHEBI:30413"/>
    </ligand>
    <ligandPart>
        <name>Fe</name>
        <dbReference type="ChEBI" id="CHEBI:18248"/>
    </ligandPart>
</feature>
<keyword evidence="7 9" id="KW-0503">Monooxygenase</keyword>
<evidence type="ECO:0000256" key="8">
    <source>
        <dbReference type="PIRSR" id="PIRSR602401-1"/>
    </source>
</evidence>
<dbReference type="OrthoDB" id="3945418at2759"/>
<dbReference type="Proteomes" id="UP000069272">
    <property type="component" value="Chromosome 2L"/>
</dbReference>
<dbReference type="GO" id="GO:0016705">
    <property type="term" value="F:oxidoreductase activity, acting on paired donors, with incorporation or reduction of molecular oxygen"/>
    <property type="evidence" value="ECO:0007669"/>
    <property type="project" value="InterPro"/>
</dbReference>
<dbReference type="InterPro" id="IPR002401">
    <property type="entry name" value="Cyt_P450_E_grp-I"/>
</dbReference>
<dbReference type="RefSeq" id="XP_035775124.1">
    <property type="nucleotide sequence ID" value="XM_035919231.1"/>
</dbReference>
<evidence type="ECO:0000256" key="7">
    <source>
        <dbReference type="ARBA" id="ARBA00023033"/>
    </source>
</evidence>
<dbReference type="VEuPathDB" id="VectorBase:AALB20_037198"/>
<proteinExistence type="inferred from homology"/>
<dbReference type="PANTHER" id="PTHR24279">
    <property type="entry name" value="CYTOCHROME P450"/>
    <property type="match status" value="1"/>
</dbReference>
<dbReference type="SUPFAM" id="SSF48264">
    <property type="entry name" value="Cytochrome P450"/>
    <property type="match status" value="1"/>
</dbReference>
<reference evidence="10 11" key="1">
    <citation type="journal article" date="2017" name="G3 (Bethesda)">
        <title>The Physical Genome Mapping of Anopheles albimanus Corrected Scaffold Misassemblies and Identified Interarm Rearrangements in Genus Anopheles.</title>
        <authorList>
            <person name="Artemov G.N."/>
            <person name="Peery A.N."/>
            <person name="Jiang X."/>
            <person name="Tu Z."/>
            <person name="Stegniy V.N."/>
            <person name="Sharakhova M.V."/>
            <person name="Sharakhov I.V."/>
        </authorList>
    </citation>
    <scope>NUCLEOTIDE SEQUENCE [LARGE SCALE GENOMIC DNA]</scope>
    <source>
        <strain evidence="10 11">ALBI9_A</strain>
    </source>
</reference>
<comment type="similarity">
    <text evidence="2 9">Belongs to the cytochrome P450 family.</text>
</comment>
<dbReference type="PRINTS" id="PR00385">
    <property type="entry name" value="P450"/>
</dbReference>
<dbReference type="PROSITE" id="PS00086">
    <property type="entry name" value="CYTOCHROME_P450"/>
    <property type="match status" value="1"/>
</dbReference>
<evidence type="ECO:0000256" key="2">
    <source>
        <dbReference type="ARBA" id="ARBA00010617"/>
    </source>
</evidence>
<dbReference type="GO" id="GO:0004497">
    <property type="term" value="F:monooxygenase activity"/>
    <property type="evidence" value="ECO:0007669"/>
    <property type="project" value="UniProtKB-KW"/>
</dbReference>
<evidence type="ECO:0000256" key="5">
    <source>
        <dbReference type="ARBA" id="ARBA00023002"/>
    </source>
</evidence>
<dbReference type="Gene3D" id="1.10.630.10">
    <property type="entry name" value="Cytochrome P450"/>
    <property type="match status" value="1"/>
</dbReference>
<dbReference type="AlphaFoldDB" id="A0A182FZU5"/>
<dbReference type="GO" id="GO:0005506">
    <property type="term" value="F:iron ion binding"/>
    <property type="evidence" value="ECO:0007669"/>
    <property type="project" value="InterPro"/>
</dbReference>
<protein>
    <submittedName>
        <fullName evidence="10">Uncharacterized protein</fullName>
    </submittedName>
</protein>
<dbReference type="PANTHER" id="PTHR24279:SF120">
    <property type="entry name" value="CYTOCHROME P450"/>
    <property type="match status" value="1"/>
</dbReference>
<keyword evidence="5 9" id="KW-0560">Oxidoreductase</keyword>
<evidence type="ECO:0000256" key="9">
    <source>
        <dbReference type="RuleBase" id="RU000461"/>
    </source>
</evidence>
<dbReference type="CDD" id="cd11054">
    <property type="entry name" value="CYP24A1-like"/>
    <property type="match status" value="1"/>
</dbReference>
<sequence length="523" mass="59647">MALRSGTKLIDVRTLQVSTIGFRRNLSATTTTTASDGIDLEWQSAKPFKSIPSPSLMEMFRGFKKGGRYEGVPMADFHRLLREDYGNLIRIRGMLGKPDVVLSFEPQDYEKVFRTEGPWPVRRGLDTFTYYRTKVRPEIFGESGGLANEQGEKWQKMRTISNPVMMQPKTVGLYVDQVDAVAQEFMEIVGTLRDAKNELPADFDQWLNRWALETVGVLALDTRFGVLKSTESEQATQIIKLVRESLDLSYRLDIEPSIWKIYKTPTFKRMMNVLDELTNIIKAKVDDAMERIDQNPTDTSNQSILQKLLKVNKNVAVVMSLDIIGAGVDTTSSSTVGVLYSLAKNPEKQARLREELRAILPRKDSPLTTENMRNLPYLRACIKEGLRLYQPTVGNSRATGRDIVLQGYRIPKGTDVAMLTSVLQRDNTFFDQASQYLPERWLHERVDGVKSAKDTNPFIFLPFGFGARSCVGKRLAMMEMEIIIARFVRNYELRWNHEELKMKTNLINTPSSPLQFQLEDVEC</sequence>
<dbReference type="EnsemblMetazoa" id="AALB015529-RA">
    <property type="protein sequence ID" value="AALB015529-PA"/>
    <property type="gene ID" value="AALB015529"/>
</dbReference>
<dbReference type="STRING" id="7167.A0A182FZU5"/>
<evidence type="ECO:0000313" key="11">
    <source>
        <dbReference type="Proteomes" id="UP000069272"/>
    </source>
</evidence>
<dbReference type="VEuPathDB" id="VectorBase:AALB015529"/>
<dbReference type="PRINTS" id="PR00463">
    <property type="entry name" value="EP450I"/>
</dbReference>
<accession>A0A182FZU5</accession>
<dbReference type="InterPro" id="IPR017972">
    <property type="entry name" value="Cyt_P450_CS"/>
</dbReference>
<dbReference type="KEGG" id="aali:118457559"/>
<dbReference type="Pfam" id="PF00067">
    <property type="entry name" value="p450"/>
    <property type="match status" value="1"/>
</dbReference>
<evidence type="ECO:0000256" key="6">
    <source>
        <dbReference type="ARBA" id="ARBA00023004"/>
    </source>
</evidence>
<evidence type="ECO:0000256" key="1">
    <source>
        <dbReference type="ARBA" id="ARBA00001971"/>
    </source>
</evidence>
<dbReference type="GeneID" id="118457559"/>
<keyword evidence="11" id="KW-1185">Reference proteome</keyword>
<reference evidence="10" key="2">
    <citation type="submission" date="2022-08" db="UniProtKB">
        <authorList>
            <consortium name="EnsemblMetazoa"/>
        </authorList>
    </citation>
    <scope>IDENTIFICATION</scope>
    <source>
        <strain evidence="10">STECLA/ALBI9_A</strain>
    </source>
</reference>
<dbReference type="FunFam" id="1.10.630.10:FF:000006">
    <property type="entry name" value="Cytochrome P450 302a1, mitochondrial"/>
    <property type="match status" value="1"/>
</dbReference>
<organism evidence="10 11">
    <name type="scientific">Anopheles albimanus</name>
    <name type="common">New world malaria mosquito</name>
    <dbReference type="NCBI Taxonomy" id="7167"/>
    <lineage>
        <taxon>Eukaryota</taxon>
        <taxon>Metazoa</taxon>
        <taxon>Ecdysozoa</taxon>
        <taxon>Arthropoda</taxon>
        <taxon>Hexapoda</taxon>
        <taxon>Insecta</taxon>
        <taxon>Pterygota</taxon>
        <taxon>Neoptera</taxon>
        <taxon>Endopterygota</taxon>
        <taxon>Diptera</taxon>
        <taxon>Nematocera</taxon>
        <taxon>Culicoidea</taxon>
        <taxon>Culicidae</taxon>
        <taxon>Anophelinae</taxon>
        <taxon>Anopheles</taxon>
    </lineage>
</organism>
<keyword evidence="3 8" id="KW-0349">Heme</keyword>
<evidence type="ECO:0000256" key="4">
    <source>
        <dbReference type="ARBA" id="ARBA00022723"/>
    </source>
</evidence>
<dbReference type="InterPro" id="IPR050479">
    <property type="entry name" value="CYP11_CYP27_families"/>
</dbReference>
<dbReference type="GO" id="GO:0020037">
    <property type="term" value="F:heme binding"/>
    <property type="evidence" value="ECO:0007669"/>
    <property type="project" value="InterPro"/>
</dbReference>